<sequence>MSDSDRNSLAKKLKIAVHTKKLINMVRERSCLWDRTALEYKNRLLRDRAWQEICVEFEPNYESMSSREKHQVGNFLSKKWCNLRDSYVKSKKPVRSDKRPYMYSEEMKFLDDTLFIDPATGKKRIREEERQSTEEVDDDVEEHEGWIDEVFVDSEIIDESHISAKRSKLEHEYSKGINDTDNLVSFLENFMQREDDEDFAFFKSIAPAVKRLSENSKLEFRILVMKLLKNLKMRDRQRVTKDQPAQVDSDSE</sequence>
<evidence type="ECO:0008006" key="6">
    <source>
        <dbReference type="Google" id="ProtNLM"/>
    </source>
</evidence>
<reference evidence="4" key="2">
    <citation type="submission" date="2020-12" db="EMBL/GenBank/DDBJ databases">
        <authorList>
            <person name="Kanost M."/>
        </authorList>
    </citation>
    <scope>NUCLEOTIDE SEQUENCE</scope>
</reference>
<dbReference type="SMART" id="SM00595">
    <property type="entry name" value="MADF"/>
    <property type="match status" value="1"/>
</dbReference>
<gene>
    <name evidence="4" type="ORF">O3G_MSEX001523</name>
</gene>
<keyword evidence="5" id="KW-1185">Reference proteome</keyword>
<name>A0A921YKM7_MANSE</name>
<dbReference type="InterPro" id="IPR004210">
    <property type="entry name" value="BESS_motif"/>
</dbReference>
<dbReference type="GO" id="GO:0006357">
    <property type="term" value="P:regulation of transcription by RNA polymerase II"/>
    <property type="evidence" value="ECO:0007669"/>
    <property type="project" value="TreeGrafter"/>
</dbReference>
<comment type="subcellular location">
    <subcellularLocation>
        <location evidence="1">Nucleus</location>
    </subcellularLocation>
</comment>
<protein>
    <recommendedName>
        <fullName evidence="6">MADF domain-containing protein</fullName>
    </recommendedName>
</protein>
<dbReference type="GO" id="GO:0003677">
    <property type="term" value="F:DNA binding"/>
    <property type="evidence" value="ECO:0007669"/>
    <property type="project" value="InterPro"/>
</dbReference>
<dbReference type="PROSITE" id="PS51031">
    <property type="entry name" value="BESS"/>
    <property type="match status" value="1"/>
</dbReference>
<proteinExistence type="predicted"/>
<dbReference type="PANTHER" id="PTHR12243:SF67">
    <property type="entry name" value="COREPRESSOR OF PANGOLIN, ISOFORM A-RELATED"/>
    <property type="match status" value="1"/>
</dbReference>
<keyword evidence="1" id="KW-0539">Nucleus</keyword>
<dbReference type="AlphaFoldDB" id="A0A921YKM7"/>
<dbReference type="Pfam" id="PF02944">
    <property type="entry name" value="BESS"/>
    <property type="match status" value="1"/>
</dbReference>
<organism evidence="4 5">
    <name type="scientific">Manduca sexta</name>
    <name type="common">Tobacco hawkmoth</name>
    <name type="synonym">Tobacco hornworm</name>
    <dbReference type="NCBI Taxonomy" id="7130"/>
    <lineage>
        <taxon>Eukaryota</taxon>
        <taxon>Metazoa</taxon>
        <taxon>Ecdysozoa</taxon>
        <taxon>Arthropoda</taxon>
        <taxon>Hexapoda</taxon>
        <taxon>Insecta</taxon>
        <taxon>Pterygota</taxon>
        <taxon>Neoptera</taxon>
        <taxon>Endopterygota</taxon>
        <taxon>Lepidoptera</taxon>
        <taxon>Glossata</taxon>
        <taxon>Ditrysia</taxon>
        <taxon>Bombycoidea</taxon>
        <taxon>Sphingidae</taxon>
        <taxon>Sphinginae</taxon>
        <taxon>Sphingini</taxon>
        <taxon>Manduca</taxon>
    </lineage>
</organism>
<reference evidence="4" key="1">
    <citation type="journal article" date="2016" name="Insect Biochem. Mol. Biol.">
        <title>Multifaceted biological insights from a draft genome sequence of the tobacco hornworm moth, Manduca sexta.</title>
        <authorList>
            <person name="Kanost M.R."/>
            <person name="Arrese E.L."/>
            <person name="Cao X."/>
            <person name="Chen Y.R."/>
            <person name="Chellapilla S."/>
            <person name="Goldsmith M.R."/>
            <person name="Grosse-Wilde E."/>
            <person name="Heckel D.G."/>
            <person name="Herndon N."/>
            <person name="Jiang H."/>
            <person name="Papanicolaou A."/>
            <person name="Qu J."/>
            <person name="Soulages J.L."/>
            <person name="Vogel H."/>
            <person name="Walters J."/>
            <person name="Waterhouse R.M."/>
            <person name="Ahn S.J."/>
            <person name="Almeida F.C."/>
            <person name="An C."/>
            <person name="Aqrawi P."/>
            <person name="Bretschneider A."/>
            <person name="Bryant W.B."/>
            <person name="Bucks S."/>
            <person name="Chao H."/>
            <person name="Chevignon G."/>
            <person name="Christen J.M."/>
            <person name="Clarke D.F."/>
            <person name="Dittmer N.T."/>
            <person name="Ferguson L.C.F."/>
            <person name="Garavelou S."/>
            <person name="Gordon K.H.J."/>
            <person name="Gunaratna R.T."/>
            <person name="Han Y."/>
            <person name="Hauser F."/>
            <person name="He Y."/>
            <person name="Heidel-Fischer H."/>
            <person name="Hirsh A."/>
            <person name="Hu Y."/>
            <person name="Jiang H."/>
            <person name="Kalra D."/>
            <person name="Klinner C."/>
            <person name="Konig C."/>
            <person name="Kovar C."/>
            <person name="Kroll A.R."/>
            <person name="Kuwar S.S."/>
            <person name="Lee S.L."/>
            <person name="Lehman R."/>
            <person name="Li K."/>
            <person name="Li Z."/>
            <person name="Liang H."/>
            <person name="Lovelace S."/>
            <person name="Lu Z."/>
            <person name="Mansfield J.H."/>
            <person name="McCulloch K.J."/>
            <person name="Mathew T."/>
            <person name="Morton B."/>
            <person name="Muzny D.M."/>
            <person name="Neunemann D."/>
            <person name="Ongeri F."/>
            <person name="Pauchet Y."/>
            <person name="Pu L.L."/>
            <person name="Pyrousis I."/>
            <person name="Rao X.J."/>
            <person name="Redding A."/>
            <person name="Roesel C."/>
            <person name="Sanchez-Gracia A."/>
            <person name="Schaack S."/>
            <person name="Shukla A."/>
            <person name="Tetreau G."/>
            <person name="Wang Y."/>
            <person name="Xiong G.H."/>
            <person name="Traut W."/>
            <person name="Walsh T.K."/>
            <person name="Worley K.C."/>
            <person name="Wu D."/>
            <person name="Wu W."/>
            <person name="Wu Y.Q."/>
            <person name="Zhang X."/>
            <person name="Zou Z."/>
            <person name="Zucker H."/>
            <person name="Briscoe A.D."/>
            <person name="Burmester T."/>
            <person name="Clem R.J."/>
            <person name="Feyereisen R."/>
            <person name="Grimmelikhuijzen C.J.P."/>
            <person name="Hamodrakas S.J."/>
            <person name="Hansson B.S."/>
            <person name="Huguet E."/>
            <person name="Jermiin L.S."/>
            <person name="Lan Q."/>
            <person name="Lehman H.K."/>
            <person name="Lorenzen M."/>
            <person name="Merzendorfer H."/>
            <person name="Michalopoulos I."/>
            <person name="Morton D.B."/>
            <person name="Muthukrishnan S."/>
            <person name="Oakeshott J.G."/>
            <person name="Palmer W."/>
            <person name="Park Y."/>
            <person name="Passarelli A.L."/>
            <person name="Rozas J."/>
            <person name="Schwartz L.M."/>
            <person name="Smith W."/>
            <person name="Southgate A."/>
            <person name="Vilcinskas A."/>
            <person name="Vogt R."/>
            <person name="Wang P."/>
            <person name="Werren J."/>
            <person name="Yu X.Q."/>
            <person name="Zhou J.J."/>
            <person name="Brown S.J."/>
            <person name="Scherer S.E."/>
            <person name="Richards S."/>
            <person name="Blissard G.W."/>
        </authorList>
    </citation>
    <scope>NUCLEOTIDE SEQUENCE</scope>
</reference>
<dbReference type="Pfam" id="PF10545">
    <property type="entry name" value="MADF_DNA_bdg"/>
    <property type="match status" value="1"/>
</dbReference>
<dbReference type="GO" id="GO:0005634">
    <property type="term" value="C:nucleus"/>
    <property type="evidence" value="ECO:0007669"/>
    <property type="project" value="UniProtKB-SubCell"/>
</dbReference>
<dbReference type="PANTHER" id="PTHR12243">
    <property type="entry name" value="MADF DOMAIN TRANSCRIPTION FACTOR"/>
    <property type="match status" value="1"/>
</dbReference>
<dbReference type="EMBL" id="JH668282">
    <property type="protein sequence ID" value="KAG6440878.1"/>
    <property type="molecule type" value="Genomic_DNA"/>
</dbReference>
<feature type="domain" description="MADF" evidence="2">
    <location>
        <begin position="21"/>
        <end position="115"/>
    </location>
</feature>
<evidence type="ECO:0000313" key="5">
    <source>
        <dbReference type="Proteomes" id="UP000791440"/>
    </source>
</evidence>
<comment type="caution">
    <text evidence="4">The sequence shown here is derived from an EMBL/GenBank/DDBJ whole genome shotgun (WGS) entry which is preliminary data.</text>
</comment>
<evidence type="ECO:0000259" key="3">
    <source>
        <dbReference type="PROSITE" id="PS51031"/>
    </source>
</evidence>
<dbReference type="InterPro" id="IPR039353">
    <property type="entry name" value="TF_Adf1"/>
</dbReference>
<accession>A0A921YKM7</accession>
<feature type="domain" description="BESS" evidence="3">
    <location>
        <begin position="195"/>
        <end position="234"/>
    </location>
</feature>
<dbReference type="PROSITE" id="PS51029">
    <property type="entry name" value="MADF"/>
    <property type="match status" value="1"/>
</dbReference>
<dbReference type="GO" id="GO:0005667">
    <property type="term" value="C:transcription regulator complex"/>
    <property type="evidence" value="ECO:0007669"/>
    <property type="project" value="TreeGrafter"/>
</dbReference>
<evidence type="ECO:0000256" key="1">
    <source>
        <dbReference type="PROSITE-ProRule" id="PRU00371"/>
    </source>
</evidence>
<dbReference type="InterPro" id="IPR006578">
    <property type="entry name" value="MADF-dom"/>
</dbReference>
<dbReference type="Proteomes" id="UP000791440">
    <property type="component" value="Unassembled WGS sequence"/>
</dbReference>
<evidence type="ECO:0000313" key="4">
    <source>
        <dbReference type="EMBL" id="KAG6440878.1"/>
    </source>
</evidence>
<evidence type="ECO:0000259" key="2">
    <source>
        <dbReference type="PROSITE" id="PS51029"/>
    </source>
</evidence>